<organism evidence="1 2">
    <name type="scientific">Candidatus Phycosocius bacilliformis</name>
    <dbReference type="NCBI Taxonomy" id="1445552"/>
    <lineage>
        <taxon>Bacteria</taxon>
        <taxon>Pseudomonadati</taxon>
        <taxon>Pseudomonadota</taxon>
        <taxon>Alphaproteobacteria</taxon>
        <taxon>Caulobacterales</taxon>
        <taxon>Caulobacterales incertae sedis</taxon>
        <taxon>Candidatus Phycosocius</taxon>
    </lineage>
</organism>
<protein>
    <submittedName>
        <fullName evidence="1">Uncharacterized protein</fullName>
    </submittedName>
</protein>
<sequence>MLESERQDMLRQLEEAKLRSQKMSRDEIIEKLVRDGFLTADGELTPKYGGEAASAA</sequence>
<evidence type="ECO:0000313" key="1">
    <source>
        <dbReference type="EMBL" id="GBF59223.1"/>
    </source>
</evidence>
<keyword evidence="2" id="KW-1185">Reference proteome</keyword>
<accession>A0A2P2EDU0</accession>
<reference evidence="1 2" key="1">
    <citation type="journal article" date="2018" name="Genome Announc.">
        <title>Draft Genome Sequence of "Candidatus Phycosocius bacilliformis," an Alphaproteobacterial Ectosymbiont of the Hydrocarbon-Producing Green Alga Botryococcus braunii.</title>
        <authorList>
            <person name="Tanabe Y."/>
            <person name="Yamaguchi H."/>
            <person name="Watanabe M.M."/>
        </authorList>
    </citation>
    <scope>NUCLEOTIDE SEQUENCE [LARGE SCALE GENOMIC DNA]</scope>
    <source>
        <strain evidence="1 2">BOTRYCO-2</strain>
    </source>
</reference>
<gene>
    <name evidence="1" type="ORF">PbB2_02915</name>
</gene>
<comment type="caution">
    <text evidence="1">The sequence shown here is derived from an EMBL/GenBank/DDBJ whole genome shotgun (WGS) entry which is preliminary data.</text>
</comment>
<proteinExistence type="predicted"/>
<dbReference type="Proteomes" id="UP000245086">
    <property type="component" value="Unassembled WGS sequence"/>
</dbReference>
<dbReference type="AlphaFoldDB" id="A0A2P2EDU0"/>
<dbReference type="EMBL" id="BFBR01000011">
    <property type="protein sequence ID" value="GBF59223.1"/>
    <property type="molecule type" value="Genomic_DNA"/>
</dbReference>
<evidence type="ECO:0000313" key="2">
    <source>
        <dbReference type="Proteomes" id="UP000245086"/>
    </source>
</evidence>
<name>A0A2P2EDU0_9PROT</name>